<dbReference type="EMBL" id="BLXT01001780">
    <property type="protein sequence ID" value="GFN87715.1"/>
    <property type="molecule type" value="Genomic_DNA"/>
</dbReference>
<evidence type="ECO:0000313" key="1">
    <source>
        <dbReference type="EMBL" id="GFN87715.1"/>
    </source>
</evidence>
<accession>A0AAV3YZE8</accession>
<evidence type="ECO:0000313" key="2">
    <source>
        <dbReference type="Proteomes" id="UP000735302"/>
    </source>
</evidence>
<proteinExistence type="predicted"/>
<name>A0AAV3YZE8_9GAST</name>
<protein>
    <recommendedName>
        <fullName evidence="3">Secreted protein</fullName>
    </recommendedName>
</protein>
<evidence type="ECO:0008006" key="3">
    <source>
        <dbReference type="Google" id="ProtNLM"/>
    </source>
</evidence>
<dbReference type="AlphaFoldDB" id="A0AAV3YZE8"/>
<comment type="caution">
    <text evidence="1">The sequence shown here is derived from an EMBL/GenBank/DDBJ whole genome shotgun (WGS) entry which is preliminary data.</text>
</comment>
<dbReference type="Proteomes" id="UP000735302">
    <property type="component" value="Unassembled WGS sequence"/>
</dbReference>
<organism evidence="1 2">
    <name type="scientific">Plakobranchus ocellatus</name>
    <dbReference type="NCBI Taxonomy" id="259542"/>
    <lineage>
        <taxon>Eukaryota</taxon>
        <taxon>Metazoa</taxon>
        <taxon>Spiralia</taxon>
        <taxon>Lophotrochozoa</taxon>
        <taxon>Mollusca</taxon>
        <taxon>Gastropoda</taxon>
        <taxon>Heterobranchia</taxon>
        <taxon>Euthyneura</taxon>
        <taxon>Panpulmonata</taxon>
        <taxon>Sacoglossa</taxon>
        <taxon>Placobranchoidea</taxon>
        <taxon>Plakobranchidae</taxon>
        <taxon>Plakobranchus</taxon>
    </lineage>
</organism>
<gene>
    <name evidence="1" type="ORF">PoB_001422100</name>
</gene>
<keyword evidence="2" id="KW-1185">Reference proteome</keyword>
<sequence>MTPVLLIPLDSRWTPRLVVTCMPWADLAPACSGEAPAKPRVSATIWYAASTRDPNLSLFSTGRDIPGSYFIIFSHFMQGLRLLSLGSFSLPSAL</sequence>
<reference evidence="1 2" key="1">
    <citation type="journal article" date="2021" name="Elife">
        <title>Chloroplast acquisition without the gene transfer in kleptoplastic sea slugs, Plakobranchus ocellatus.</title>
        <authorList>
            <person name="Maeda T."/>
            <person name="Takahashi S."/>
            <person name="Yoshida T."/>
            <person name="Shimamura S."/>
            <person name="Takaki Y."/>
            <person name="Nagai Y."/>
            <person name="Toyoda A."/>
            <person name="Suzuki Y."/>
            <person name="Arimoto A."/>
            <person name="Ishii H."/>
            <person name="Satoh N."/>
            <person name="Nishiyama T."/>
            <person name="Hasebe M."/>
            <person name="Maruyama T."/>
            <person name="Minagawa J."/>
            <person name="Obokata J."/>
            <person name="Shigenobu S."/>
        </authorList>
    </citation>
    <scope>NUCLEOTIDE SEQUENCE [LARGE SCALE GENOMIC DNA]</scope>
</reference>